<dbReference type="Proteomes" id="UP000225910">
    <property type="component" value="Unassembled WGS sequence"/>
</dbReference>
<protein>
    <submittedName>
        <fullName evidence="1">Uncharacterized protein</fullName>
    </submittedName>
</protein>
<proteinExistence type="predicted"/>
<comment type="caution">
    <text evidence="1">The sequence shown here is derived from an EMBL/GenBank/DDBJ whole genome shotgun (WGS) entry which is preliminary data.</text>
</comment>
<feature type="non-terminal residue" evidence="1">
    <location>
        <position position="231"/>
    </location>
</feature>
<organism evidence="1 2">
    <name type="scientific">Bacillus thuringiensis</name>
    <dbReference type="NCBI Taxonomy" id="1428"/>
    <lineage>
        <taxon>Bacteria</taxon>
        <taxon>Bacillati</taxon>
        <taxon>Bacillota</taxon>
        <taxon>Bacilli</taxon>
        <taxon>Bacillales</taxon>
        <taxon>Bacillaceae</taxon>
        <taxon>Bacillus</taxon>
        <taxon>Bacillus cereus group</taxon>
    </lineage>
</organism>
<dbReference type="EMBL" id="NVCU01000159">
    <property type="protein sequence ID" value="PFT88339.1"/>
    <property type="molecule type" value="Genomic_DNA"/>
</dbReference>
<feature type="non-terminal residue" evidence="1">
    <location>
        <position position="1"/>
    </location>
</feature>
<gene>
    <name evidence="1" type="ORF">COK81_18850</name>
</gene>
<name>A0A9X7G152_BACTU</name>
<evidence type="ECO:0000313" key="1">
    <source>
        <dbReference type="EMBL" id="PFT88339.1"/>
    </source>
</evidence>
<reference evidence="1 2" key="1">
    <citation type="submission" date="2017-09" db="EMBL/GenBank/DDBJ databases">
        <title>Large-scale bioinformatics analysis of Bacillus genomes uncovers conserved roles of natural products in bacterial physiology.</title>
        <authorList>
            <consortium name="Agbiome Team Llc"/>
            <person name="Bleich R.M."/>
            <person name="Grubbs K.J."/>
            <person name="Santa Maria K.C."/>
            <person name="Allen S.E."/>
            <person name="Farag S."/>
            <person name="Shank E.A."/>
            <person name="Bowers A."/>
        </authorList>
    </citation>
    <scope>NUCLEOTIDE SEQUENCE [LARGE SCALE GENOMIC DNA]</scope>
    <source>
        <strain evidence="1 2">AFS064137</strain>
    </source>
</reference>
<evidence type="ECO:0000313" key="2">
    <source>
        <dbReference type="Proteomes" id="UP000225910"/>
    </source>
</evidence>
<sequence>GLVQDTRAAGKGYIVFPTENTEGRYLVTQSLNGVDELPAFLYKVWNGMKHPSPMAYPYEKSGSRDGDFYDMARRLLTCGVSQPDALESLQLAYQYFVPYKKDFPFQTVQEKVESAWRTVNKGKNVAPVTIVQTKNEKEYPYSAVETIPYPYRIKNHALYRVEMKVKGETVEEKEILVARHVPTLKRELHHVERSQVYYELAWQDRGRGITELVPAGALATKREMMPLADKG</sequence>
<dbReference type="AlphaFoldDB" id="A0A9X7G152"/>
<accession>A0A9X7G152</accession>